<dbReference type="AlphaFoldDB" id="A0A1F7WHU9"/>
<comment type="caution">
    <text evidence="2">The sequence shown here is derived from an EMBL/GenBank/DDBJ whole genome shotgun (WGS) entry which is preliminary data.</text>
</comment>
<reference evidence="2 3" key="1">
    <citation type="journal article" date="2016" name="Nat. Commun.">
        <title>Thousands of microbial genomes shed light on interconnected biogeochemical processes in an aquifer system.</title>
        <authorList>
            <person name="Anantharaman K."/>
            <person name="Brown C.T."/>
            <person name="Hug L.A."/>
            <person name="Sharon I."/>
            <person name="Castelle C.J."/>
            <person name="Probst A.J."/>
            <person name="Thomas B.C."/>
            <person name="Singh A."/>
            <person name="Wilkins M.J."/>
            <person name="Karaoz U."/>
            <person name="Brodie E.L."/>
            <person name="Williams K.H."/>
            <person name="Hubbard S.S."/>
            <person name="Banfield J.F."/>
        </authorList>
    </citation>
    <scope>NUCLEOTIDE SEQUENCE [LARGE SCALE GENOMIC DNA]</scope>
</reference>
<gene>
    <name evidence="2" type="ORF">A2115_03060</name>
</gene>
<organism evidence="2 3">
    <name type="scientific">Candidatus Woesebacteria bacterium GWA1_41_8</name>
    <dbReference type="NCBI Taxonomy" id="1802471"/>
    <lineage>
        <taxon>Bacteria</taxon>
        <taxon>Candidatus Woeseibacteriota</taxon>
    </lineage>
</organism>
<proteinExistence type="predicted"/>
<evidence type="ECO:0000313" key="2">
    <source>
        <dbReference type="EMBL" id="OGM02416.1"/>
    </source>
</evidence>
<dbReference type="InterPro" id="IPR001173">
    <property type="entry name" value="Glyco_trans_2-like"/>
</dbReference>
<dbReference type="PANTHER" id="PTHR43685">
    <property type="entry name" value="GLYCOSYLTRANSFERASE"/>
    <property type="match status" value="1"/>
</dbReference>
<name>A0A1F7WHU9_9BACT</name>
<evidence type="ECO:0000313" key="3">
    <source>
        <dbReference type="Proteomes" id="UP000176198"/>
    </source>
</evidence>
<dbReference type="Proteomes" id="UP000176198">
    <property type="component" value="Unassembled WGS sequence"/>
</dbReference>
<dbReference type="PANTHER" id="PTHR43685:SF2">
    <property type="entry name" value="GLYCOSYLTRANSFERASE 2-LIKE DOMAIN-CONTAINING PROTEIN"/>
    <property type="match status" value="1"/>
</dbReference>
<dbReference type="EMBL" id="MGFJ01000022">
    <property type="protein sequence ID" value="OGM02416.1"/>
    <property type="molecule type" value="Genomic_DNA"/>
</dbReference>
<dbReference type="Pfam" id="PF00535">
    <property type="entry name" value="Glycos_transf_2"/>
    <property type="match status" value="1"/>
</dbReference>
<protein>
    <recommendedName>
        <fullName evidence="1">Glycosyltransferase 2-like domain-containing protein</fullName>
    </recommendedName>
</protein>
<dbReference type="Gene3D" id="3.90.550.10">
    <property type="entry name" value="Spore Coat Polysaccharide Biosynthesis Protein SpsA, Chain A"/>
    <property type="match status" value="1"/>
</dbReference>
<feature type="domain" description="Glycosyltransferase 2-like" evidence="1">
    <location>
        <begin position="10"/>
        <end position="179"/>
    </location>
</feature>
<dbReference type="SUPFAM" id="SSF53448">
    <property type="entry name" value="Nucleotide-diphospho-sugar transferases"/>
    <property type="match status" value="1"/>
</dbReference>
<dbReference type="InterPro" id="IPR050834">
    <property type="entry name" value="Glycosyltransf_2"/>
</dbReference>
<dbReference type="STRING" id="1802471.A2115_03060"/>
<evidence type="ECO:0000259" key="1">
    <source>
        <dbReference type="Pfam" id="PF00535"/>
    </source>
</evidence>
<sequence length="354" mass="41543">MYKKVYPLVSVVVPIFNAEDFVIRTIRSILTTDYPNFEVVVVDDCSTDDSWVKLNNSFSKNPKARLFQNKKKLLAAGSRNKGAKLSKGKYIALLDHDVEVDKAWLKEAVGVFERHPDAGAVQSIVLDIKRRKIIQHAGIKIQSYLGWVISLGFGKDIEEYSPKEKEVFADATGIIFKKEVWKQIGGFDEDLAINVDDWDFNWRIWLYGYKQYLVPKSLTYHWSKKQSTRDRWIKRFWWEFHFAKVPWLFIKNYEIKNLIIHLPIYLSVNLFRGMVNLVRLNPSPLLAFCYASGWTLVNLGKLLNKRRTTQNRRRIADSYLLTKLMDNEFIHSYFLRHWLPVVGHGRKMSTEDPY</sequence>
<accession>A0A1F7WHU9</accession>
<dbReference type="InterPro" id="IPR029044">
    <property type="entry name" value="Nucleotide-diphossugar_trans"/>
</dbReference>